<organism evidence="2 3">
    <name type="scientific">Lentinula edodes</name>
    <name type="common">Shiitake mushroom</name>
    <name type="synonym">Lentinus edodes</name>
    <dbReference type="NCBI Taxonomy" id="5353"/>
    <lineage>
        <taxon>Eukaryota</taxon>
        <taxon>Fungi</taxon>
        <taxon>Dikarya</taxon>
        <taxon>Basidiomycota</taxon>
        <taxon>Agaricomycotina</taxon>
        <taxon>Agaricomycetes</taxon>
        <taxon>Agaricomycetidae</taxon>
        <taxon>Agaricales</taxon>
        <taxon>Marasmiineae</taxon>
        <taxon>Omphalotaceae</taxon>
        <taxon>Lentinula</taxon>
    </lineage>
</organism>
<dbReference type="AlphaFoldDB" id="A0A1Q3E609"/>
<evidence type="ECO:0000313" key="2">
    <source>
        <dbReference type="EMBL" id="GAW02601.1"/>
    </source>
</evidence>
<reference evidence="2 3" key="1">
    <citation type="submission" date="2016-08" db="EMBL/GenBank/DDBJ databases">
        <authorList>
            <consortium name="Lentinula edodes genome sequencing consortium"/>
            <person name="Sakamoto Y."/>
            <person name="Nakade K."/>
            <person name="Sato S."/>
            <person name="Yoshida Y."/>
            <person name="Miyazaki K."/>
            <person name="Natsume S."/>
            <person name="Konno N."/>
        </authorList>
    </citation>
    <scope>NUCLEOTIDE SEQUENCE [LARGE SCALE GENOMIC DNA]</scope>
    <source>
        <strain evidence="2 3">NBRC 111202</strain>
    </source>
</reference>
<accession>A0A1Q3E609</accession>
<gene>
    <name evidence="2" type="ORF">LENED_004265</name>
</gene>
<name>A0A1Q3E609_LENED</name>
<sequence length="173" mass="18678">MHFSPLYLILGLLAVVHAAPLPTTSDGKHLTLITRTDSSKPPFRIVVKPLGSTKPAKPDSTIPSIVKGRIAAHLNHGRKGAPPESQFLTKPLTVDEIKFLPDSVWDATILVRVGSFDFTWWDAQAQGFKWTEEAAGRELGVAHDDSVEKGEWEAGVPVLSGPGGKSKGILLLK</sequence>
<proteinExistence type="predicted"/>
<keyword evidence="1" id="KW-0732">Signal</keyword>
<comment type="caution">
    <text evidence="2">The sequence shown here is derived from an EMBL/GenBank/DDBJ whole genome shotgun (WGS) entry which is preliminary data.</text>
</comment>
<reference evidence="2 3" key="2">
    <citation type="submission" date="2017-02" db="EMBL/GenBank/DDBJ databases">
        <title>A genome survey and senescence transcriptome analysis in Lentinula edodes.</title>
        <authorList>
            <person name="Sakamoto Y."/>
            <person name="Nakade K."/>
            <person name="Sato S."/>
            <person name="Yoshida Y."/>
            <person name="Miyazaki K."/>
            <person name="Natsume S."/>
            <person name="Konno N."/>
        </authorList>
    </citation>
    <scope>NUCLEOTIDE SEQUENCE [LARGE SCALE GENOMIC DNA]</scope>
    <source>
        <strain evidence="2 3">NBRC 111202</strain>
    </source>
</reference>
<keyword evidence="3" id="KW-1185">Reference proteome</keyword>
<evidence type="ECO:0000256" key="1">
    <source>
        <dbReference type="SAM" id="SignalP"/>
    </source>
</evidence>
<feature type="signal peptide" evidence="1">
    <location>
        <begin position="1"/>
        <end position="18"/>
    </location>
</feature>
<dbReference type="Proteomes" id="UP000188533">
    <property type="component" value="Unassembled WGS sequence"/>
</dbReference>
<protein>
    <submittedName>
        <fullName evidence="2">Uncharacterized protein</fullName>
    </submittedName>
</protein>
<feature type="chain" id="PRO_5013111907" evidence="1">
    <location>
        <begin position="19"/>
        <end position="173"/>
    </location>
</feature>
<dbReference type="EMBL" id="BDGU01000102">
    <property type="protein sequence ID" value="GAW02601.1"/>
    <property type="molecule type" value="Genomic_DNA"/>
</dbReference>
<evidence type="ECO:0000313" key="3">
    <source>
        <dbReference type="Proteomes" id="UP000188533"/>
    </source>
</evidence>